<gene>
    <name evidence="1" type="ORF">EDC27_0999</name>
</gene>
<reference evidence="1 2" key="1">
    <citation type="submission" date="2018-11" db="EMBL/GenBank/DDBJ databases">
        <title>Genomic Encyclopedia of Type Strains, Phase IV (KMG-IV): sequencing the most valuable type-strain genomes for metagenomic binning, comparative biology and taxonomic classification.</title>
        <authorList>
            <person name="Goeker M."/>
        </authorList>
    </citation>
    <scope>NUCLEOTIDE SEQUENCE [LARGE SCALE GENOMIC DNA]</scope>
    <source>
        <strain evidence="1 2">DSM 22027</strain>
    </source>
</reference>
<accession>A0A3N1VIS1</accession>
<organism evidence="1 2">
    <name type="scientific">Desulfosoma caldarium</name>
    <dbReference type="NCBI Taxonomy" id="610254"/>
    <lineage>
        <taxon>Bacteria</taxon>
        <taxon>Pseudomonadati</taxon>
        <taxon>Thermodesulfobacteriota</taxon>
        <taxon>Syntrophobacteria</taxon>
        <taxon>Syntrophobacterales</taxon>
        <taxon>Syntrophobacteraceae</taxon>
        <taxon>Desulfosoma</taxon>
    </lineage>
</organism>
<name>A0A3N1VIS1_9BACT</name>
<protein>
    <submittedName>
        <fullName evidence="1">Uncharacterized protein</fullName>
    </submittedName>
</protein>
<dbReference type="Proteomes" id="UP000276223">
    <property type="component" value="Unassembled WGS sequence"/>
</dbReference>
<comment type="caution">
    <text evidence="1">The sequence shown here is derived from an EMBL/GenBank/DDBJ whole genome shotgun (WGS) entry which is preliminary data.</text>
</comment>
<sequence>MKRGLIVYVTQGGELHEDSWGSYACMDRFGAHAIGVARSEFEIAENWWRMLTQGMQEILCVRAQVDGERGMSIIGAPLRLCG</sequence>
<dbReference type="EMBL" id="RJVA01000010">
    <property type="protein sequence ID" value="ROR01810.1"/>
    <property type="molecule type" value="Genomic_DNA"/>
</dbReference>
<keyword evidence="2" id="KW-1185">Reference proteome</keyword>
<dbReference type="OrthoDB" id="5517275at2"/>
<evidence type="ECO:0000313" key="1">
    <source>
        <dbReference type="EMBL" id="ROR01810.1"/>
    </source>
</evidence>
<dbReference type="RefSeq" id="WP_123289502.1">
    <property type="nucleotide sequence ID" value="NZ_RJVA01000010.1"/>
</dbReference>
<evidence type="ECO:0000313" key="2">
    <source>
        <dbReference type="Proteomes" id="UP000276223"/>
    </source>
</evidence>
<proteinExistence type="predicted"/>
<dbReference type="AlphaFoldDB" id="A0A3N1VIS1"/>